<gene>
    <name evidence="2" type="ORF">SAMN05192533_10669</name>
</gene>
<dbReference type="OrthoDB" id="30295at2"/>
<organism evidence="2 3">
    <name type="scientific">Mesobacillus persicus</name>
    <dbReference type="NCBI Taxonomy" id="930146"/>
    <lineage>
        <taxon>Bacteria</taxon>
        <taxon>Bacillati</taxon>
        <taxon>Bacillota</taxon>
        <taxon>Bacilli</taxon>
        <taxon>Bacillales</taxon>
        <taxon>Bacillaceae</taxon>
        <taxon>Mesobacillus</taxon>
    </lineage>
</organism>
<dbReference type="Pfam" id="PF10006">
    <property type="entry name" value="DUF2249"/>
    <property type="match status" value="1"/>
</dbReference>
<proteinExistence type="predicted"/>
<name>A0A1H8BJZ1_9BACI</name>
<evidence type="ECO:0000313" key="2">
    <source>
        <dbReference type="EMBL" id="SEM83185.1"/>
    </source>
</evidence>
<dbReference type="STRING" id="930146.SAMN05192533_10669"/>
<dbReference type="RefSeq" id="WP_090744451.1">
    <property type="nucleotide sequence ID" value="NZ_FOBW01000006.1"/>
</dbReference>
<dbReference type="Proteomes" id="UP000198553">
    <property type="component" value="Unassembled WGS sequence"/>
</dbReference>
<keyword evidence="3" id="KW-1185">Reference proteome</keyword>
<reference evidence="3" key="1">
    <citation type="submission" date="2016-10" db="EMBL/GenBank/DDBJ databases">
        <authorList>
            <person name="Varghese N."/>
            <person name="Submissions S."/>
        </authorList>
    </citation>
    <scope>NUCLEOTIDE SEQUENCE [LARGE SCALE GENOMIC DNA]</scope>
    <source>
        <strain evidence="3">B48,IBRC-M 10115,DSM 25386,CECT 8001</strain>
    </source>
</reference>
<dbReference type="InterPro" id="IPR018720">
    <property type="entry name" value="DUF2249"/>
</dbReference>
<dbReference type="AlphaFoldDB" id="A0A1H8BJZ1"/>
<accession>A0A1H8BJZ1</accession>
<protein>
    <submittedName>
        <fullName evidence="2">Uncharacterized conserved protein</fullName>
    </submittedName>
</protein>
<evidence type="ECO:0000259" key="1">
    <source>
        <dbReference type="Pfam" id="PF10006"/>
    </source>
</evidence>
<sequence>MEPKVIDLDVREDIKNGQDPFDKIMSTVAAYQTGDILILQAPFQPVPLYGVLTSKGFAYNTEEINEKHYKITFTKA</sequence>
<dbReference type="EMBL" id="FOBW01000006">
    <property type="protein sequence ID" value="SEM83185.1"/>
    <property type="molecule type" value="Genomic_DNA"/>
</dbReference>
<feature type="domain" description="DUF2249" evidence="1">
    <location>
        <begin position="8"/>
        <end position="75"/>
    </location>
</feature>
<evidence type="ECO:0000313" key="3">
    <source>
        <dbReference type="Proteomes" id="UP000198553"/>
    </source>
</evidence>